<dbReference type="Pfam" id="PF06182">
    <property type="entry name" value="ABC2_membrane_6"/>
    <property type="match status" value="1"/>
</dbReference>
<organism evidence="2 3">
    <name type="scientific">Paenibacillus hexagrammi</name>
    <dbReference type="NCBI Taxonomy" id="2908839"/>
    <lineage>
        <taxon>Bacteria</taxon>
        <taxon>Bacillati</taxon>
        <taxon>Bacillota</taxon>
        <taxon>Bacilli</taxon>
        <taxon>Bacillales</taxon>
        <taxon>Paenibacillaceae</taxon>
        <taxon>Paenibacillus</taxon>
    </lineage>
</organism>
<accession>A0ABY3SQT6</accession>
<evidence type="ECO:0000256" key="1">
    <source>
        <dbReference type="SAM" id="Phobius"/>
    </source>
</evidence>
<sequence>MFTLSASFSFWSVKTENLRNLIFFNGRRIAGYPISFYPGLIQKLLIFFIPFSFVNYFPAQFFLHKEEAQPFWSGYMYMTPIVGAGMFVLVYIIWSYGVKRYTSTGNSMY</sequence>
<dbReference type="Proteomes" id="UP001649230">
    <property type="component" value="Chromosome"/>
</dbReference>
<feature type="transmembrane region" description="Helical" evidence="1">
    <location>
        <begin position="75"/>
        <end position="94"/>
    </location>
</feature>
<feature type="transmembrane region" description="Helical" evidence="1">
    <location>
        <begin position="44"/>
        <end position="63"/>
    </location>
</feature>
<name>A0ABY3SQT6_9BACL</name>
<dbReference type="InterPro" id="IPR010390">
    <property type="entry name" value="ABC-2_transporter-like"/>
</dbReference>
<evidence type="ECO:0000313" key="2">
    <source>
        <dbReference type="EMBL" id="UJF36378.1"/>
    </source>
</evidence>
<dbReference type="PANTHER" id="PTHR36833">
    <property type="entry name" value="SLR0610 PROTEIN-RELATED"/>
    <property type="match status" value="1"/>
</dbReference>
<proteinExistence type="predicted"/>
<gene>
    <name evidence="2" type="ORF">L0M14_16100</name>
</gene>
<keyword evidence="3" id="KW-1185">Reference proteome</keyword>
<evidence type="ECO:0000313" key="3">
    <source>
        <dbReference type="Proteomes" id="UP001649230"/>
    </source>
</evidence>
<dbReference type="EMBL" id="CP090978">
    <property type="protein sequence ID" value="UJF36378.1"/>
    <property type="molecule type" value="Genomic_DNA"/>
</dbReference>
<keyword evidence="1" id="KW-0472">Membrane</keyword>
<protein>
    <submittedName>
        <fullName evidence="2">ABC transporter permease</fullName>
    </submittedName>
</protein>
<dbReference type="PANTHER" id="PTHR36833:SF1">
    <property type="entry name" value="INTEGRAL MEMBRANE TRANSPORT PROTEIN"/>
    <property type="match status" value="1"/>
</dbReference>
<keyword evidence="1" id="KW-1133">Transmembrane helix</keyword>
<reference evidence="2 3" key="1">
    <citation type="journal article" date="2024" name="Int. J. Syst. Evol. Microbiol.">
        <title>Paenibacillus hexagrammi sp. nov., a novel bacterium isolated from the gut content of Hexagrammos agrammus.</title>
        <authorList>
            <person name="Jung H.K."/>
            <person name="Kim D.G."/>
            <person name="Zin H."/>
            <person name="Park J."/>
            <person name="Jung H."/>
            <person name="Kim Y.O."/>
            <person name="Kong H.J."/>
            <person name="Kim J.W."/>
            <person name="Kim Y.S."/>
        </authorList>
    </citation>
    <scope>NUCLEOTIDE SEQUENCE [LARGE SCALE GENOMIC DNA]</scope>
    <source>
        <strain evidence="2 3">YPD9-1</strain>
    </source>
</reference>
<keyword evidence="1" id="KW-0812">Transmembrane</keyword>